<dbReference type="EMBL" id="OFTH01000016">
    <property type="protein sequence ID" value="SOZ57812.1"/>
    <property type="molecule type" value="Genomic_DNA"/>
</dbReference>
<dbReference type="Pfam" id="PF00575">
    <property type="entry name" value="S1"/>
    <property type="match status" value="1"/>
</dbReference>
<comment type="similarity">
    <text evidence="1">Belongs to the RNase E/G family. RNase G subfamily.</text>
</comment>
<comment type="similarity">
    <text evidence="15">Belongs to the RNase E/G family. RNase E subfamily.</text>
</comment>
<feature type="compositionally biased region" description="Basic and acidic residues" evidence="16">
    <location>
        <begin position="519"/>
        <end position="530"/>
    </location>
</feature>
<feature type="compositionally biased region" description="Low complexity" evidence="16">
    <location>
        <begin position="683"/>
        <end position="692"/>
    </location>
</feature>
<evidence type="ECO:0000256" key="15">
    <source>
        <dbReference type="HAMAP-Rule" id="MF_00970"/>
    </source>
</evidence>
<feature type="region of interest" description="Disordered" evidence="16">
    <location>
        <begin position="991"/>
        <end position="1022"/>
    </location>
</feature>
<dbReference type="InterPro" id="IPR048583">
    <property type="entry name" value="RNase_E_G_thioredoxin-like"/>
</dbReference>
<comment type="cofactor">
    <cofactor evidence="15">
        <name>Zn(2+)</name>
        <dbReference type="ChEBI" id="CHEBI:29105"/>
    </cofactor>
    <text evidence="15">Binds 2 Zn(2+) ions per homotetramer.</text>
</comment>
<feature type="compositionally biased region" description="Low complexity" evidence="16">
    <location>
        <begin position="820"/>
        <end position="846"/>
    </location>
</feature>
<evidence type="ECO:0000256" key="2">
    <source>
        <dbReference type="ARBA" id="ARBA00022475"/>
    </source>
</evidence>
<evidence type="ECO:0000259" key="17">
    <source>
        <dbReference type="PROSITE" id="PS50126"/>
    </source>
</evidence>
<dbReference type="GO" id="GO:0019843">
    <property type="term" value="F:rRNA binding"/>
    <property type="evidence" value="ECO:0007669"/>
    <property type="project" value="UniProtKB-KW"/>
</dbReference>
<keyword evidence="6 15" id="KW-0819">tRNA processing</keyword>
<comment type="subunit">
    <text evidence="15">Homotetramer formed by a dimer of dimers.</text>
</comment>
<dbReference type="PROSITE" id="PS50126">
    <property type="entry name" value="S1"/>
    <property type="match status" value="1"/>
</dbReference>
<keyword evidence="14 15" id="KW-0472">Membrane</keyword>
<feature type="domain" description="S1 motif" evidence="17">
    <location>
        <begin position="39"/>
        <end position="118"/>
    </location>
</feature>
<comment type="function">
    <text evidence="15">Endoribonuclease that plays a central role in RNA processing and decay. Required for the maturation of 5S and 16S rRNAs and the majority of tRNAs. Also involved in the degradation of most mRNAs.</text>
</comment>
<organism evidence="18">
    <name type="scientific">Cupriavidus taiwanensis</name>
    <dbReference type="NCBI Taxonomy" id="164546"/>
    <lineage>
        <taxon>Bacteria</taxon>
        <taxon>Pseudomonadati</taxon>
        <taxon>Pseudomonadota</taxon>
        <taxon>Betaproteobacteria</taxon>
        <taxon>Burkholderiales</taxon>
        <taxon>Burkholderiaceae</taxon>
        <taxon>Cupriavidus</taxon>
    </lineage>
</organism>
<keyword evidence="4 15" id="KW-0997">Cell inner membrane</keyword>
<feature type="binding site" evidence="15">
    <location>
        <position position="402"/>
    </location>
    <ligand>
        <name>Zn(2+)</name>
        <dbReference type="ChEBI" id="CHEBI:29105"/>
        <note>ligand shared between dimeric partners</note>
    </ligand>
</feature>
<sequence length="1037" mass="113092">MKRMLFNATQQEELRVAIVDGQKLIDIDIETAGREQRKGNIYKGVITRIEPSLEACFVNYGEERHGFLPFKEVARAFFKEGIDVRNARIQDALHEGQELIVQVEKEERGNKGAALTTFISLAGRYLVLMPNNPRGGGVSRRIEGEDRQELRETMAQLTVPEGMSIIARTAGIGRSAEELQWDLNYLLQLWKAIDGAAGDNKAPLLIYLESSLVIRAIRDYFQPDIGEILIDTDEIYEQARAFMSVVMPDNMNRVKKYRDDVPLFSRFQIEHQIESAYSRMVMLPSGGAIVIDHTEALVSVDVNSARATKGADIEETALRTNLEAADEIARQLRLRDLGGLIVIDFIDMESGKAQKDVETRLKDALRHDRARVQMGKISRFGLMELSRQRLRPSLSEGSHITCPRCNGTGHIRDTESSALQVLRIIQEEAMKENTAAIHCQVPVEVAAFLLNEKRQEINLIELRFKVNVLLIPNKHLETPHYKLERLRHDDPRLEDSTASYKMAEAAAKELEADTSYSSRRKEEAKPRQEAAVKGITPEQPAPVSVPRPERAARPEAAPVAPPVPATKPVEAGGFIAWLKGLFGARPTTPPVVEPAKPAAAAETRSADGRRERGPRGEGRGQRGERAERGERGERTERGERGERGERQARGQRGERGERAERGERQAAERGEQREGRGERQGRQPRQQGEGQATPAVARQAEAVPGERAEARQEGRRDRNQERRERQRERQRERSELREAEAGEAPQPEAIAAAQALGVLPQALTEDTQARAELPEGAEGVAEAAETAEGEERRRRNRRGRNRYRRERDESVQGEAGEGEGAAAEGFAPASAEAGAPAEPAPQAAVSVQAAAEPVEAIRIAVPADVTPAPAAQATPVVQPVAAPAAEPAEAVTPVPPAVTEAVAAEAVSEPAISAAVETAAPVVPAAAPAAAPAPEPVLARVAETAPAAEPVVSAPAPAPLPAAAPASLENLEPMLATAGLQWVHTDSDKLRSAQEAAARIVPAPRVPRERKPLPPLPQGPMILVETGSREVQMASQQ</sequence>
<dbReference type="GO" id="GO:0006402">
    <property type="term" value="P:mRNA catabolic process"/>
    <property type="evidence" value="ECO:0007669"/>
    <property type="project" value="UniProtKB-UniRule"/>
</dbReference>
<evidence type="ECO:0000313" key="18">
    <source>
        <dbReference type="EMBL" id="SOZ57812.1"/>
    </source>
</evidence>
<evidence type="ECO:0000256" key="3">
    <source>
        <dbReference type="ARBA" id="ARBA00022490"/>
    </source>
</evidence>
<dbReference type="GO" id="GO:0008995">
    <property type="term" value="F:ribonuclease E activity"/>
    <property type="evidence" value="ECO:0007669"/>
    <property type="project" value="UniProtKB-EC"/>
</dbReference>
<dbReference type="InterPro" id="IPR004659">
    <property type="entry name" value="RNase_E/G"/>
</dbReference>
<keyword evidence="2 15" id="KW-1003">Cell membrane</keyword>
<evidence type="ECO:0000256" key="14">
    <source>
        <dbReference type="ARBA" id="ARBA00023136"/>
    </source>
</evidence>
<dbReference type="GO" id="GO:0000049">
    <property type="term" value="F:tRNA binding"/>
    <property type="evidence" value="ECO:0007669"/>
    <property type="project" value="UniProtKB-KW"/>
</dbReference>
<evidence type="ECO:0000256" key="7">
    <source>
        <dbReference type="ARBA" id="ARBA00022722"/>
    </source>
</evidence>
<feature type="binding site" evidence="15">
    <location>
        <position position="301"/>
    </location>
    <ligand>
        <name>Mg(2+)</name>
        <dbReference type="ChEBI" id="CHEBI:18420"/>
        <note>catalytic</note>
    </ligand>
</feature>
<evidence type="ECO:0000256" key="6">
    <source>
        <dbReference type="ARBA" id="ARBA00022694"/>
    </source>
</evidence>
<dbReference type="GO" id="GO:0009898">
    <property type="term" value="C:cytoplasmic side of plasma membrane"/>
    <property type="evidence" value="ECO:0007669"/>
    <property type="project" value="UniProtKB-UniRule"/>
</dbReference>
<dbReference type="Pfam" id="PF10150">
    <property type="entry name" value="RNase_E_G"/>
    <property type="match status" value="1"/>
</dbReference>
<feature type="compositionally biased region" description="Low complexity" evidence="16">
    <location>
        <begin position="593"/>
        <end position="603"/>
    </location>
</feature>
<dbReference type="InterPro" id="IPR012340">
    <property type="entry name" value="NA-bd_OB-fold"/>
</dbReference>
<name>A0A375DZB7_9BURK</name>
<dbReference type="GO" id="GO:0005737">
    <property type="term" value="C:cytoplasm"/>
    <property type="evidence" value="ECO:0007669"/>
    <property type="project" value="UniProtKB-SubCell"/>
</dbReference>
<keyword evidence="13 15" id="KW-0694">RNA-binding</keyword>
<dbReference type="AlphaFoldDB" id="A0A375DZB7"/>
<dbReference type="NCBIfam" id="TIGR00757">
    <property type="entry name" value="RNaseEG"/>
    <property type="match status" value="1"/>
</dbReference>
<dbReference type="CDD" id="cd04453">
    <property type="entry name" value="S1_RNase_E"/>
    <property type="match status" value="1"/>
</dbReference>
<evidence type="ECO:0000256" key="1">
    <source>
        <dbReference type="ARBA" id="ARBA00005663"/>
    </source>
</evidence>
<evidence type="ECO:0000256" key="5">
    <source>
        <dbReference type="ARBA" id="ARBA00022552"/>
    </source>
</evidence>
<dbReference type="GO" id="GO:0008270">
    <property type="term" value="F:zinc ion binding"/>
    <property type="evidence" value="ECO:0007669"/>
    <property type="project" value="UniProtKB-UniRule"/>
</dbReference>
<evidence type="ECO:0000256" key="4">
    <source>
        <dbReference type="ARBA" id="ARBA00022519"/>
    </source>
</evidence>
<dbReference type="Pfam" id="PF20833">
    <property type="entry name" value="RNase_E_G_Thio"/>
    <property type="match status" value="1"/>
</dbReference>
<keyword evidence="8 15" id="KW-0479">Metal-binding</keyword>
<keyword evidence="15" id="KW-0862">Zinc</keyword>
<dbReference type="SMART" id="SM00316">
    <property type="entry name" value="S1"/>
    <property type="match status" value="1"/>
</dbReference>
<dbReference type="PANTHER" id="PTHR30001:SF1">
    <property type="entry name" value="RIBONUCLEASE E_G-LIKE PROTEIN, CHLOROPLASTIC"/>
    <property type="match status" value="1"/>
</dbReference>
<gene>
    <name evidence="15 18" type="primary">rne</name>
    <name evidence="18" type="ORF">CBM2613_A230007</name>
</gene>
<proteinExistence type="inferred from homology"/>
<dbReference type="PANTHER" id="PTHR30001">
    <property type="entry name" value="RIBONUCLEASE"/>
    <property type="match status" value="1"/>
</dbReference>
<keyword evidence="7 15" id="KW-0540">Nuclease</keyword>
<dbReference type="Gene3D" id="2.40.50.140">
    <property type="entry name" value="Nucleic acid-binding proteins"/>
    <property type="match status" value="1"/>
</dbReference>
<keyword evidence="5 15" id="KW-0698">rRNA processing</keyword>
<keyword evidence="10 15" id="KW-0255">Endonuclease</keyword>
<feature type="region of interest" description="Required for zinc-mediated homotetramerization and catalytic activity" evidence="15">
    <location>
        <begin position="402"/>
        <end position="405"/>
    </location>
</feature>
<evidence type="ECO:0000256" key="9">
    <source>
        <dbReference type="ARBA" id="ARBA00022730"/>
    </source>
</evidence>
<evidence type="ECO:0000256" key="16">
    <source>
        <dbReference type="SAM" id="MobiDB-lite"/>
    </source>
</evidence>
<feature type="binding site" evidence="15">
    <location>
        <position position="405"/>
    </location>
    <ligand>
        <name>Zn(2+)</name>
        <dbReference type="ChEBI" id="CHEBI:29105"/>
        <note>ligand shared between dimeric partners</note>
    </ligand>
</feature>
<dbReference type="InterPro" id="IPR003029">
    <property type="entry name" value="S1_domain"/>
</dbReference>
<keyword evidence="15" id="KW-0820">tRNA-binding</keyword>
<dbReference type="RefSeq" id="WP_116330993.1">
    <property type="nucleotide sequence ID" value="NZ_LT992559.1"/>
</dbReference>
<dbReference type="GO" id="GO:0000287">
    <property type="term" value="F:magnesium ion binding"/>
    <property type="evidence" value="ECO:0007669"/>
    <property type="project" value="UniProtKB-UniRule"/>
</dbReference>
<keyword evidence="9 15" id="KW-0699">rRNA-binding</keyword>
<evidence type="ECO:0000256" key="12">
    <source>
        <dbReference type="ARBA" id="ARBA00022842"/>
    </source>
</evidence>
<dbReference type="Gene3D" id="3.40.1260.20">
    <property type="entry name" value="Ribonuclease E, catalytic domain"/>
    <property type="match status" value="1"/>
</dbReference>
<comment type="catalytic activity">
    <reaction evidence="15">
        <text>Endonucleolytic cleavage of single-stranded RNA in A- and U-rich regions.</text>
        <dbReference type="EC" id="3.1.26.12"/>
    </reaction>
</comment>
<comment type="caution">
    <text evidence="18">The sequence shown here is derived from an EMBL/GenBank/DDBJ whole genome shotgun (WGS) entry which is preliminary data.</text>
</comment>
<dbReference type="Proteomes" id="UP000256952">
    <property type="component" value="Chromosome CBM2613_a"/>
</dbReference>
<feature type="binding site" evidence="15">
    <location>
        <position position="344"/>
    </location>
    <ligand>
        <name>Mg(2+)</name>
        <dbReference type="ChEBI" id="CHEBI:18420"/>
        <note>catalytic</note>
    </ligand>
</feature>
<feature type="region of interest" description="Disordered" evidence="16">
    <location>
        <begin position="588"/>
        <end position="846"/>
    </location>
</feature>
<keyword evidence="11 15" id="KW-0378">Hydrolase</keyword>
<keyword evidence="12 15" id="KW-0460">Magnesium</keyword>
<dbReference type="GO" id="GO:0006364">
    <property type="term" value="P:rRNA processing"/>
    <property type="evidence" value="ECO:0007669"/>
    <property type="project" value="UniProtKB-UniRule"/>
</dbReference>
<feature type="compositionally biased region" description="Low complexity" evidence="16">
    <location>
        <begin position="742"/>
        <end position="755"/>
    </location>
</feature>
<accession>A0A375DZB7</accession>
<comment type="subcellular location">
    <subcellularLocation>
        <location evidence="15">Cytoplasm</location>
    </subcellularLocation>
    <subcellularLocation>
        <location evidence="15">Cell inner membrane</location>
        <topology evidence="15">Peripheral membrane protein</topology>
        <orientation evidence="15">Cytoplasmic side</orientation>
    </subcellularLocation>
</comment>
<comment type="cofactor">
    <cofactor evidence="15">
        <name>Mg(2+)</name>
        <dbReference type="ChEBI" id="CHEBI:18420"/>
    </cofactor>
    <text evidence="15">Binds 1 Mg(2+) ion per subunit.</text>
</comment>
<evidence type="ECO:0000256" key="8">
    <source>
        <dbReference type="ARBA" id="ARBA00022723"/>
    </source>
</evidence>
<dbReference type="InterPro" id="IPR028878">
    <property type="entry name" value="RNase_E"/>
</dbReference>
<dbReference type="InterPro" id="IPR019307">
    <property type="entry name" value="RNA-bd_AU-1/RNase_E/G"/>
</dbReference>
<feature type="compositionally biased region" description="Low complexity" evidence="16">
    <location>
        <begin position="774"/>
        <end position="786"/>
    </location>
</feature>
<dbReference type="EC" id="3.1.26.12" evidence="15"/>
<feature type="compositionally biased region" description="Basic and acidic residues" evidence="16">
    <location>
        <begin position="704"/>
        <end position="740"/>
    </location>
</feature>
<dbReference type="SUPFAM" id="SSF50249">
    <property type="entry name" value="Nucleic acid-binding proteins"/>
    <property type="match status" value="1"/>
</dbReference>
<evidence type="ECO:0000256" key="13">
    <source>
        <dbReference type="ARBA" id="ARBA00022884"/>
    </source>
</evidence>
<protein>
    <recommendedName>
        <fullName evidence="15">Ribonuclease E</fullName>
        <shortName evidence="15">RNase E</shortName>
        <ecNumber evidence="15">3.1.26.12</ecNumber>
    </recommendedName>
</protein>
<keyword evidence="3 15" id="KW-0963">Cytoplasm</keyword>
<feature type="region of interest" description="Disordered" evidence="16">
    <location>
        <begin position="509"/>
        <end position="568"/>
    </location>
</feature>
<evidence type="ECO:0000256" key="10">
    <source>
        <dbReference type="ARBA" id="ARBA00022759"/>
    </source>
</evidence>
<evidence type="ECO:0000256" key="11">
    <source>
        <dbReference type="ARBA" id="ARBA00022801"/>
    </source>
</evidence>
<dbReference type="HAMAP" id="MF_00970">
    <property type="entry name" value="RNase_E"/>
    <property type="match status" value="1"/>
</dbReference>
<reference evidence="18" key="1">
    <citation type="submission" date="2018-01" db="EMBL/GenBank/DDBJ databases">
        <authorList>
            <person name="Clerissi C."/>
        </authorList>
    </citation>
    <scope>NUCLEOTIDE SEQUENCE</scope>
    <source>
        <strain evidence="18">Cupriavidus taiwanensis STM 8556</strain>
    </source>
</reference>
<dbReference type="GO" id="GO:0008033">
    <property type="term" value="P:tRNA processing"/>
    <property type="evidence" value="ECO:0007669"/>
    <property type="project" value="UniProtKB-UniRule"/>
</dbReference>
<feature type="compositionally biased region" description="Basic residues" evidence="16">
    <location>
        <begin position="794"/>
        <end position="804"/>
    </location>
</feature>
<feature type="compositionally biased region" description="Basic and acidic residues" evidence="16">
    <location>
        <begin position="604"/>
        <end position="681"/>
    </location>
</feature>